<name>A0AA38CMP1_TAXCH</name>
<keyword evidence="2" id="KW-1185">Reference proteome</keyword>
<proteinExistence type="predicted"/>
<evidence type="ECO:0000313" key="1">
    <source>
        <dbReference type="EMBL" id="KAH9302536.1"/>
    </source>
</evidence>
<accession>A0AA38CMP1</accession>
<dbReference type="AlphaFoldDB" id="A0AA38CMP1"/>
<comment type="caution">
    <text evidence="1">The sequence shown here is derived from an EMBL/GenBank/DDBJ whole genome shotgun (WGS) entry which is preliminary data.</text>
</comment>
<dbReference type="Proteomes" id="UP000824469">
    <property type="component" value="Unassembled WGS sequence"/>
</dbReference>
<feature type="non-terminal residue" evidence="1">
    <location>
        <position position="1"/>
    </location>
</feature>
<evidence type="ECO:0000313" key="2">
    <source>
        <dbReference type="Proteomes" id="UP000824469"/>
    </source>
</evidence>
<reference evidence="1 2" key="1">
    <citation type="journal article" date="2021" name="Nat. Plants">
        <title>The Taxus genome provides insights into paclitaxel biosynthesis.</title>
        <authorList>
            <person name="Xiong X."/>
            <person name="Gou J."/>
            <person name="Liao Q."/>
            <person name="Li Y."/>
            <person name="Zhou Q."/>
            <person name="Bi G."/>
            <person name="Li C."/>
            <person name="Du R."/>
            <person name="Wang X."/>
            <person name="Sun T."/>
            <person name="Guo L."/>
            <person name="Liang H."/>
            <person name="Lu P."/>
            <person name="Wu Y."/>
            <person name="Zhang Z."/>
            <person name="Ro D.K."/>
            <person name="Shang Y."/>
            <person name="Huang S."/>
            <person name="Yan J."/>
        </authorList>
    </citation>
    <scope>NUCLEOTIDE SEQUENCE [LARGE SCALE GENOMIC DNA]</scope>
    <source>
        <strain evidence="1">Ta-2019</strain>
    </source>
</reference>
<gene>
    <name evidence="1" type="ORF">KI387_014119</name>
</gene>
<protein>
    <submittedName>
        <fullName evidence="1">Uncharacterized protein</fullName>
    </submittedName>
</protein>
<dbReference type="EMBL" id="JAHRHJ020000009">
    <property type="protein sequence ID" value="KAH9302536.1"/>
    <property type="molecule type" value="Genomic_DNA"/>
</dbReference>
<sequence>SCFINVARGIIDIAINPEDVTGEVTNIYVNIGMDVGEGAGVKNWDGMDYVFICKEIGVGIVVSEVVEIYVLERGVVGIDVEVSDVDVICVFDEGIDVRDLDVVIVDMVEMIADIGGVDVVVGVFDVDVVEGKYVRDVGIGEYIGTKDEYDVIDWGMIEVDEVGGIVKVDVDVVRV</sequence>
<organism evidence="1 2">
    <name type="scientific">Taxus chinensis</name>
    <name type="common">Chinese yew</name>
    <name type="synonym">Taxus wallichiana var. chinensis</name>
    <dbReference type="NCBI Taxonomy" id="29808"/>
    <lineage>
        <taxon>Eukaryota</taxon>
        <taxon>Viridiplantae</taxon>
        <taxon>Streptophyta</taxon>
        <taxon>Embryophyta</taxon>
        <taxon>Tracheophyta</taxon>
        <taxon>Spermatophyta</taxon>
        <taxon>Pinopsida</taxon>
        <taxon>Pinidae</taxon>
        <taxon>Conifers II</taxon>
        <taxon>Cupressales</taxon>
        <taxon>Taxaceae</taxon>
        <taxon>Taxus</taxon>
    </lineage>
</organism>